<feature type="compositionally biased region" description="Polar residues" evidence="1">
    <location>
        <begin position="164"/>
        <end position="174"/>
    </location>
</feature>
<dbReference type="AlphaFoldDB" id="A0A317SS21"/>
<name>A0A317SS21_9PEZI</name>
<feature type="compositionally biased region" description="Pro residues" evidence="1">
    <location>
        <begin position="177"/>
        <end position="186"/>
    </location>
</feature>
<gene>
    <name evidence="2" type="ORF">C7212DRAFT_362831</name>
</gene>
<proteinExistence type="predicted"/>
<keyword evidence="3" id="KW-1185">Reference proteome</keyword>
<feature type="region of interest" description="Disordered" evidence="1">
    <location>
        <begin position="138"/>
        <end position="217"/>
    </location>
</feature>
<feature type="compositionally biased region" description="Polar residues" evidence="1">
    <location>
        <begin position="138"/>
        <end position="155"/>
    </location>
</feature>
<evidence type="ECO:0000256" key="1">
    <source>
        <dbReference type="SAM" id="MobiDB-lite"/>
    </source>
</evidence>
<evidence type="ECO:0000313" key="2">
    <source>
        <dbReference type="EMBL" id="PWW77169.1"/>
    </source>
</evidence>
<accession>A0A317SS21</accession>
<evidence type="ECO:0000313" key="3">
    <source>
        <dbReference type="Proteomes" id="UP000246991"/>
    </source>
</evidence>
<dbReference type="Proteomes" id="UP000246991">
    <property type="component" value="Unassembled WGS sequence"/>
</dbReference>
<protein>
    <submittedName>
        <fullName evidence="2">Uncharacterized protein</fullName>
    </submittedName>
</protein>
<comment type="caution">
    <text evidence="2">The sequence shown here is derived from an EMBL/GenBank/DDBJ whole genome shotgun (WGS) entry which is preliminary data.</text>
</comment>
<organism evidence="2 3">
    <name type="scientific">Tuber magnatum</name>
    <name type="common">white Piedmont truffle</name>
    <dbReference type="NCBI Taxonomy" id="42249"/>
    <lineage>
        <taxon>Eukaryota</taxon>
        <taxon>Fungi</taxon>
        <taxon>Dikarya</taxon>
        <taxon>Ascomycota</taxon>
        <taxon>Pezizomycotina</taxon>
        <taxon>Pezizomycetes</taxon>
        <taxon>Pezizales</taxon>
        <taxon>Tuberaceae</taxon>
        <taxon>Tuber</taxon>
    </lineage>
</organism>
<sequence>MVRRAVGYISYTSQESGKGFAYKGSKREVSSGSPGPTPTIVGFIQSVTTGFIPENQFAHCGGWQKLTRQQPQQLTPSNDNSYYSSKFTPVINQDRRITCSPRNPNVDHGIAESVDDTNYCSGTVPAKQYHTGRYHLQPQSTNHSRQVSRTQNQKPDTIVPIYPNRTNTSSSTRFPLTPTPPLPPPTHIAGTRKTLHHQSDKPIEPPPYHPAMIQRHI</sequence>
<reference evidence="2 3" key="1">
    <citation type="submission" date="2018-03" db="EMBL/GenBank/DDBJ databases">
        <title>Genomes of Pezizomycetes fungi and the evolution of truffles.</title>
        <authorList>
            <person name="Murat C."/>
            <person name="Payen T."/>
            <person name="Noel B."/>
            <person name="Kuo A."/>
            <person name="Martin F.M."/>
        </authorList>
    </citation>
    <scope>NUCLEOTIDE SEQUENCE [LARGE SCALE GENOMIC DNA]</scope>
    <source>
        <strain evidence="2">091103-1</strain>
    </source>
</reference>
<dbReference type="EMBL" id="PYWC01000026">
    <property type="protein sequence ID" value="PWW77169.1"/>
    <property type="molecule type" value="Genomic_DNA"/>
</dbReference>